<gene>
    <name evidence="1" type="ORF">CIG75_01210</name>
</gene>
<evidence type="ECO:0000313" key="1">
    <source>
        <dbReference type="EMBL" id="ASS73728.1"/>
    </source>
</evidence>
<keyword evidence="2" id="KW-1185">Reference proteome</keyword>
<sequence length="99" mass="12085">MGWQIEPLEEGVEALQQRERAVRDWWALARESQSKVADQDGSSHYELNQHFRLWEMLLRNRKQIYWQMIADWRKARPDQVEQHLKTQHFSQPSPWLSKK</sequence>
<name>A0A223CWM2_9BACL</name>
<proteinExistence type="predicted"/>
<dbReference type="AlphaFoldDB" id="A0A223CWM2"/>
<accession>A0A223CWM2</accession>
<evidence type="ECO:0000313" key="2">
    <source>
        <dbReference type="Proteomes" id="UP000214688"/>
    </source>
</evidence>
<dbReference type="KEGG" id="tab:CIG75_01210"/>
<dbReference type="EMBL" id="CP022657">
    <property type="protein sequence ID" value="ASS73728.1"/>
    <property type="molecule type" value="Genomic_DNA"/>
</dbReference>
<dbReference type="Proteomes" id="UP000214688">
    <property type="component" value="Chromosome"/>
</dbReference>
<protein>
    <submittedName>
        <fullName evidence="1">Uncharacterized protein</fullName>
    </submittedName>
</protein>
<organism evidence="1 2">
    <name type="scientific">Tumebacillus algifaecis</name>
    <dbReference type="NCBI Taxonomy" id="1214604"/>
    <lineage>
        <taxon>Bacteria</taxon>
        <taxon>Bacillati</taxon>
        <taxon>Bacillota</taxon>
        <taxon>Bacilli</taxon>
        <taxon>Bacillales</taxon>
        <taxon>Alicyclobacillaceae</taxon>
        <taxon>Tumebacillus</taxon>
    </lineage>
</organism>
<reference evidence="1 2" key="1">
    <citation type="journal article" date="2015" name="Int. J. Syst. Evol. Microbiol.">
        <title>Tumebacillus algifaecis sp. nov., isolated from decomposing algal scum.</title>
        <authorList>
            <person name="Wu Y.F."/>
            <person name="Zhang B."/>
            <person name="Xing P."/>
            <person name="Wu Q.L."/>
            <person name="Liu S.J."/>
        </authorList>
    </citation>
    <scope>NUCLEOTIDE SEQUENCE [LARGE SCALE GENOMIC DNA]</scope>
    <source>
        <strain evidence="1 2">THMBR28</strain>
    </source>
</reference>